<feature type="transmembrane region" description="Helical" evidence="2">
    <location>
        <begin position="12"/>
        <end position="30"/>
    </location>
</feature>
<dbReference type="PROSITE" id="PS51786">
    <property type="entry name" value="LON_PROTEOLYTIC"/>
    <property type="match status" value="1"/>
</dbReference>
<evidence type="ECO:0000256" key="1">
    <source>
        <dbReference type="PROSITE-ProRule" id="PRU01122"/>
    </source>
</evidence>
<protein>
    <recommendedName>
        <fullName evidence="1">endopeptidase La</fullName>
        <ecNumber evidence="1">3.4.21.53</ecNumber>
    </recommendedName>
</protein>
<accession>A0A917AQJ9</accession>
<dbReference type="NCBIfam" id="NF041438">
    <property type="entry name" value="SepM_fam_S16"/>
    <property type="match status" value="1"/>
</dbReference>
<comment type="caution">
    <text evidence="4">The sequence shown here is derived from an EMBL/GenBank/DDBJ whole genome shotgun (WGS) entry which is preliminary data.</text>
</comment>
<name>A0A917AQJ9_9BACI</name>
<dbReference type="EMBL" id="BMFK01000001">
    <property type="protein sequence ID" value="GGE66404.1"/>
    <property type="molecule type" value="Genomic_DNA"/>
</dbReference>
<feature type="active site" evidence="1">
    <location>
        <position position="235"/>
    </location>
</feature>
<dbReference type="Pfam" id="PF05362">
    <property type="entry name" value="Lon_C"/>
    <property type="match status" value="1"/>
</dbReference>
<dbReference type="GO" id="GO:0004176">
    <property type="term" value="F:ATP-dependent peptidase activity"/>
    <property type="evidence" value="ECO:0007669"/>
    <property type="project" value="UniProtKB-UniRule"/>
</dbReference>
<evidence type="ECO:0000259" key="3">
    <source>
        <dbReference type="PROSITE" id="PS51786"/>
    </source>
</evidence>
<dbReference type="InterPro" id="IPR001478">
    <property type="entry name" value="PDZ"/>
</dbReference>
<dbReference type="InterPro" id="IPR020568">
    <property type="entry name" value="Ribosomal_Su5_D2-typ_SF"/>
</dbReference>
<keyword evidence="2" id="KW-1133">Transmembrane helix</keyword>
<proteinExistence type="inferred from homology"/>
<dbReference type="EC" id="3.4.21.53" evidence="1"/>
<dbReference type="Gene3D" id="3.30.230.10">
    <property type="match status" value="1"/>
</dbReference>
<dbReference type="Pfam" id="PF13180">
    <property type="entry name" value="PDZ_2"/>
    <property type="match status" value="1"/>
</dbReference>
<evidence type="ECO:0000313" key="4">
    <source>
        <dbReference type="EMBL" id="GGE66404.1"/>
    </source>
</evidence>
<dbReference type="GO" id="GO:0005524">
    <property type="term" value="F:ATP binding"/>
    <property type="evidence" value="ECO:0007669"/>
    <property type="project" value="InterPro"/>
</dbReference>
<dbReference type="InterPro" id="IPR008269">
    <property type="entry name" value="Lon_proteolytic"/>
</dbReference>
<comment type="catalytic activity">
    <reaction evidence="1">
        <text>Hydrolysis of proteins in presence of ATP.</text>
        <dbReference type="EC" id="3.4.21.53"/>
    </reaction>
</comment>
<dbReference type="RefSeq" id="WP_188387818.1">
    <property type="nucleotide sequence ID" value="NZ_BMFK01000001.1"/>
</dbReference>
<keyword evidence="5" id="KW-1185">Reference proteome</keyword>
<keyword evidence="1" id="KW-0378">Hydrolase</keyword>
<organism evidence="4 5">
    <name type="scientific">Priestia taiwanensis</name>
    <dbReference type="NCBI Taxonomy" id="1347902"/>
    <lineage>
        <taxon>Bacteria</taxon>
        <taxon>Bacillati</taxon>
        <taxon>Bacillota</taxon>
        <taxon>Bacilli</taxon>
        <taxon>Bacillales</taxon>
        <taxon>Bacillaceae</taxon>
        <taxon>Priestia</taxon>
    </lineage>
</organism>
<dbReference type="PANTHER" id="PTHR10046">
    <property type="entry name" value="ATP DEPENDENT LON PROTEASE FAMILY MEMBER"/>
    <property type="match status" value="1"/>
</dbReference>
<keyword evidence="1" id="KW-0645">Protease</keyword>
<feature type="active site" evidence="1">
    <location>
        <position position="280"/>
    </location>
</feature>
<gene>
    <name evidence="4" type="primary">lon</name>
    <name evidence="4" type="ORF">GCM10007140_15740</name>
</gene>
<evidence type="ECO:0000313" key="5">
    <source>
        <dbReference type="Proteomes" id="UP000605259"/>
    </source>
</evidence>
<dbReference type="AlphaFoldDB" id="A0A917AQJ9"/>
<dbReference type="SUPFAM" id="SSF50156">
    <property type="entry name" value="PDZ domain-like"/>
    <property type="match status" value="1"/>
</dbReference>
<dbReference type="Proteomes" id="UP000605259">
    <property type="component" value="Unassembled WGS sequence"/>
</dbReference>
<evidence type="ECO:0000256" key="2">
    <source>
        <dbReference type="SAM" id="Phobius"/>
    </source>
</evidence>
<comment type="similarity">
    <text evidence="1">Belongs to the peptidase S16 family.</text>
</comment>
<dbReference type="InterPro" id="IPR027065">
    <property type="entry name" value="Lon_Prtase"/>
</dbReference>
<feature type="domain" description="Lon proteolytic" evidence="3">
    <location>
        <begin position="230"/>
        <end position="337"/>
    </location>
</feature>
<dbReference type="GO" id="GO:0030163">
    <property type="term" value="P:protein catabolic process"/>
    <property type="evidence" value="ECO:0007669"/>
    <property type="project" value="InterPro"/>
</dbReference>
<reference evidence="4" key="2">
    <citation type="submission" date="2020-09" db="EMBL/GenBank/DDBJ databases">
        <authorList>
            <person name="Sun Q."/>
            <person name="Zhou Y."/>
        </authorList>
    </citation>
    <scope>NUCLEOTIDE SEQUENCE</scope>
    <source>
        <strain evidence="4">CGMCC 1.12698</strain>
    </source>
</reference>
<dbReference type="InterPro" id="IPR014721">
    <property type="entry name" value="Ribsml_uS5_D2-typ_fold_subgr"/>
</dbReference>
<dbReference type="InterPro" id="IPR036034">
    <property type="entry name" value="PDZ_sf"/>
</dbReference>
<reference evidence="4" key="1">
    <citation type="journal article" date="2014" name="Int. J. Syst. Evol. Microbiol.">
        <title>Complete genome sequence of Corynebacterium casei LMG S-19264T (=DSM 44701T), isolated from a smear-ripened cheese.</title>
        <authorList>
            <consortium name="US DOE Joint Genome Institute (JGI-PGF)"/>
            <person name="Walter F."/>
            <person name="Albersmeier A."/>
            <person name="Kalinowski J."/>
            <person name="Ruckert C."/>
        </authorList>
    </citation>
    <scope>NUCLEOTIDE SEQUENCE</scope>
    <source>
        <strain evidence="4">CGMCC 1.12698</strain>
    </source>
</reference>
<sequence length="340" mass="37004">MRKQSTWIKISLLVLILVAAGTFITLPYYVSTPGSAQELKPFVKVEGGDEDDGELMLVTISMGKANVFRYLSTFMNKYHHLYTEEEVLGKGGSHQEYSFRQSHMMKTSQNAAMEVAYTKAGKKVEYVHNGALVFHVMEDMPASDKLQLGDYIKKVDEKEMKTAQAFIDYVGQKKAGDTVTITYEREGKEDTVVLTLQTLKDDPKRAGIGVSIGDDRTLQVDPAIKIDAKEIGGPSAGLMFTLEIYNQLVPEDITKGHRIAGTGTINDKGEVGPIGGADQKVLAAEEAGATVFFAPAMKIDGKSNYDEAVAAAKDTGAKIEVVPVHTLDDALNYLAGLQAK</sequence>
<dbReference type="GO" id="GO:0004252">
    <property type="term" value="F:serine-type endopeptidase activity"/>
    <property type="evidence" value="ECO:0007669"/>
    <property type="project" value="UniProtKB-UniRule"/>
</dbReference>
<dbReference type="GO" id="GO:0006508">
    <property type="term" value="P:proteolysis"/>
    <property type="evidence" value="ECO:0007669"/>
    <property type="project" value="UniProtKB-KW"/>
</dbReference>
<keyword evidence="2" id="KW-0812">Transmembrane</keyword>
<keyword evidence="2" id="KW-0472">Membrane</keyword>
<keyword evidence="1" id="KW-0720">Serine protease</keyword>
<dbReference type="SUPFAM" id="SSF54211">
    <property type="entry name" value="Ribosomal protein S5 domain 2-like"/>
    <property type="match status" value="1"/>
</dbReference>